<dbReference type="PROSITE" id="PS50883">
    <property type="entry name" value="EAL"/>
    <property type="match status" value="1"/>
</dbReference>
<proteinExistence type="predicted"/>
<keyword evidence="5 10" id="KW-0812">Transmembrane</keyword>
<feature type="transmembrane region" description="Helical" evidence="10">
    <location>
        <begin position="16"/>
        <end position="38"/>
    </location>
</feature>
<keyword evidence="6" id="KW-0378">Hydrolase</keyword>
<keyword evidence="7 10" id="KW-1133">Transmembrane helix</keyword>
<keyword evidence="3" id="KW-1003">Cell membrane</keyword>
<dbReference type="InterPro" id="IPR001633">
    <property type="entry name" value="EAL_dom"/>
</dbReference>
<keyword evidence="8 10" id="KW-0472">Membrane</keyword>
<evidence type="ECO:0000256" key="5">
    <source>
        <dbReference type="ARBA" id="ARBA00022692"/>
    </source>
</evidence>
<evidence type="ECO:0000259" key="11">
    <source>
        <dbReference type="PROSITE" id="PS50883"/>
    </source>
</evidence>
<dbReference type="PANTHER" id="PTHR33121:SF80">
    <property type="entry name" value="CYCLIC DI-GMP PHOSPHODIESTERASE PDEL"/>
    <property type="match status" value="1"/>
</dbReference>
<evidence type="ECO:0000313" key="13">
    <source>
        <dbReference type="Proteomes" id="UP001630969"/>
    </source>
</evidence>
<comment type="caution">
    <text evidence="12">The sequence shown here is derived from an EMBL/GenBank/DDBJ whole genome shotgun (WGS) entry which is preliminary data.</text>
</comment>
<evidence type="ECO:0000313" key="12">
    <source>
        <dbReference type="EMBL" id="MFM4893113.1"/>
    </source>
</evidence>
<dbReference type="SMART" id="SM00052">
    <property type="entry name" value="EAL"/>
    <property type="match status" value="1"/>
</dbReference>
<dbReference type="RefSeq" id="WP_408790053.1">
    <property type="nucleotide sequence ID" value="NZ_JBGXBU010000003.1"/>
</dbReference>
<sequence>MRYCSDVDTARPRTRVLITLLVFVLPMLLGNWALLVRYRADLRWESRQAASNTLGLMETMLAHAEQANDQALPFLGKPCTEAMPTLRSLVAMVPFVRSVNLSQGDSIYCTSQFGLREIPYVADAYSQGRLRLMEGNLVRRQHPLLSVRAASPRGAVLTVIDGDYLSFMLNFNHRAMPIMLRVGDSWLDEEGHFFAAEPPLASQDHVRLQAAGYSISIYAGYSSQPTLLGMWRHRDFGIWLLLGFCAGFAAIMWWLLGRPRSPTSELARALRAKEFVPYLQPLVESGSERIMGVEVLMRWQHPDVGLIRPDLFIPQAEACGLIVPMTSLIMGEVGLRLAAEQERLPDGFHVGFNISAAHCRDDSLLEDCRRFLAHFVPGKVTLVLELTERELLVADPHTLALFQALDELGVKLAMDDFGTGHSSLVYLQQFHVDYLKIDQSFIARIGTESLSEHIVDNVIDLGHRLGLALVAEGVETREQAEYLEGKVTYLQGYLFGRPVPVRQFCDEQLGREGLPATGVKEALLEPA</sequence>
<dbReference type="EMBL" id="JBGXBU010000003">
    <property type="protein sequence ID" value="MFM4893113.1"/>
    <property type="molecule type" value="Genomic_DNA"/>
</dbReference>
<evidence type="ECO:0000256" key="2">
    <source>
        <dbReference type="ARBA" id="ARBA00012282"/>
    </source>
</evidence>
<evidence type="ECO:0000256" key="4">
    <source>
        <dbReference type="ARBA" id="ARBA00022636"/>
    </source>
</evidence>
<dbReference type="GeneID" id="97220600"/>
<dbReference type="InterPro" id="IPR024744">
    <property type="entry name" value="CSS-motif_dom"/>
</dbReference>
<reference evidence="12 13" key="1">
    <citation type="submission" date="2024-09" db="EMBL/GenBank/DDBJ databases">
        <title>Aeromonas strains Genome sequencing and assembly.</title>
        <authorList>
            <person name="Hu X."/>
            <person name="Tang B."/>
        </authorList>
    </citation>
    <scope>NUCLEOTIDE SEQUENCE [LARGE SCALE GENOMIC DNA]</scope>
    <source>
        <strain evidence="12 13">NB23SCDHY001</strain>
    </source>
</reference>
<dbReference type="SUPFAM" id="SSF141868">
    <property type="entry name" value="EAL domain-like"/>
    <property type="match status" value="1"/>
</dbReference>
<accession>A0ABW9GPN5</accession>
<dbReference type="PANTHER" id="PTHR33121">
    <property type="entry name" value="CYCLIC DI-GMP PHOSPHODIESTERASE PDEF"/>
    <property type="match status" value="1"/>
</dbReference>
<dbReference type="Pfam" id="PF12792">
    <property type="entry name" value="CSS-motif"/>
    <property type="match status" value="1"/>
</dbReference>
<evidence type="ECO:0000256" key="6">
    <source>
        <dbReference type="ARBA" id="ARBA00022801"/>
    </source>
</evidence>
<dbReference type="Gene3D" id="3.20.20.450">
    <property type="entry name" value="EAL domain"/>
    <property type="match status" value="1"/>
</dbReference>
<feature type="transmembrane region" description="Helical" evidence="10">
    <location>
        <begin position="236"/>
        <end position="256"/>
    </location>
</feature>
<organism evidence="12 13">
    <name type="scientific">Aeromonas bivalvium</name>
    <dbReference type="NCBI Taxonomy" id="440079"/>
    <lineage>
        <taxon>Bacteria</taxon>
        <taxon>Pseudomonadati</taxon>
        <taxon>Pseudomonadota</taxon>
        <taxon>Gammaproteobacteria</taxon>
        <taxon>Aeromonadales</taxon>
        <taxon>Aeromonadaceae</taxon>
        <taxon>Aeromonas</taxon>
    </lineage>
</organism>
<dbReference type="Pfam" id="PF00563">
    <property type="entry name" value="EAL"/>
    <property type="match status" value="1"/>
</dbReference>
<evidence type="ECO:0000256" key="8">
    <source>
        <dbReference type="ARBA" id="ARBA00023136"/>
    </source>
</evidence>
<keyword evidence="13" id="KW-1185">Reference proteome</keyword>
<keyword evidence="4" id="KW-0973">c-di-GMP</keyword>
<comment type="subcellular location">
    <subcellularLocation>
        <location evidence="1">Cell membrane</location>
        <topology evidence="1">Multi-pass membrane protein</topology>
    </subcellularLocation>
</comment>
<dbReference type="Proteomes" id="UP001630969">
    <property type="component" value="Unassembled WGS sequence"/>
</dbReference>
<evidence type="ECO:0000256" key="10">
    <source>
        <dbReference type="SAM" id="Phobius"/>
    </source>
</evidence>
<evidence type="ECO:0000256" key="1">
    <source>
        <dbReference type="ARBA" id="ARBA00004651"/>
    </source>
</evidence>
<name>A0ABW9GPN5_9GAMM</name>
<dbReference type="EC" id="3.1.4.52" evidence="2"/>
<comment type="catalytic activity">
    <reaction evidence="9">
        <text>3',3'-c-di-GMP + H2O = 5'-phosphoguanylyl(3'-&gt;5')guanosine + H(+)</text>
        <dbReference type="Rhea" id="RHEA:24902"/>
        <dbReference type="ChEBI" id="CHEBI:15377"/>
        <dbReference type="ChEBI" id="CHEBI:15378"/>
        <dbReference type="ChEBI" id="CHEBI:58754"/>
        <dbReference type="ChEBI" id="CHEBI:58805"/>
        <dbReference type="EC" id="3.1.4.52"/>
    </reaction>
</comment>
<evidence type="ECO:0000256" key="3">
    <source>
        <dbReference type="ARBA" id="ARBA00022475"/>
    </source>
</evidence>
<protein>
    <recommendedName>
        <fullName evidence="2">cyclic-guanylate-specific phosphodiesterase</fullName>
        <ecNumber evidence="2">3.1.4.52</ecNumber>
    </recommendedName>
</protein>
<gene>
    <name evidence="12" type="ORF">ACEUDJ_09615</name>
</gene>
<evidence type="ECO:0000256" key="7">
    <source>
        <dbReference type="ARBA" id="ARBA00022989"/>
    </source>
</evidence>
<dbReference type="InterPro" id="IPR035919">
    <property type="entry name" value="EAL_sf"/>
</dbReference>
<feature type="domain" description="EAL" evidence="11">
    <location>
        <begin position="259"/>
        <end position="512"/>
    </location>
</feature>
<dbReference type="CDD" id="cd01948">
    <property type="entry name" value="EAL"/>
    <property type="match status" value="1"/>
</dbReference>
<dbReference type="InterPro" id="IPR050706">
    <property type="entry name" value="Cyclic-di-GMP_PDE-like"/>
</dbReference>
<evidence type="ECO:0000256" key="9">
    <source>
        <dbReference type="ARBA" id="ARBA00034290"/>
    </source>
</evidence>